<sequence>MNTQLPSNEIIDIEQLRQRLIVAERDLATKIRMIDKLEQVIAQLAQRHWGRSSEVNPGQADLSLFNEAELAAMQATLDDELEDADEQAGDSPADGQGTDGEDDKAPRPKPAKPRPRRLLPDHLERVRITHELDEEHRQGECGGQLMPIGEEVTEQIGVIPARQFVIQHVKLKYACACRECGVKTAPMPLQPLPGSQASPSILAYTMVAKLLDALPLYRQEKMWAREGLDLSRSKLARWLIDSASFLQPLYNLMQEMFFAYDIAMSDDTGIQVLKEDGRSASSRSALWIRRGGAPETPVVLLDYNVSKGSAVASTLLEDFKGFLVVDAAPSFNAIVSKNELLTVLCNDHSRRKFVEAGRHAPKGKKGTSEEWVATKAIAFYKRLYKLEEQIRDLPPAQRLEKRLREAVPIWDTFMEWAKKVQTLGVRHAKTRTALNYLIKHEAGLRRYCDDGRLPISNILTEHVAKTVALARKNFLFADTPAGAASSALIYSILESAKANNHNPLHYMTAVLAEMPNAKSIEDIEALLPWQLSPDQAAMLYHSQPSPTQKIPP</sequence>
<evidence type="ECO:0000256" key="1">
    <source>
        <dbReference type="SAM" id="Coils"/>
    </source>
</evidence>
<evidence type="ECO:0000259" key="3">
    <source>
        <dbReference type="Pfam" id="PF03050"/>
    </source>
</evidence>
<dbReference type="Pfam" id="PF13005">
    <property type="entry name" value="zf-IS66"/>
    <property type="match status" value="1"/>
</dbReference>
<dbReference type="Pfam" id="PF13817">
    <property type="entry name" value="DDE_Tnp_IS66_C"/>
    <property type="match status" value="1"/>
</dbReference>
<dbReference type="Proteomes" id="UP000250079">
    <property type="component" value="Chromosome"/>
</dbReference>
<dbReference type="Pfam" id="PF03050">
    <property type="entry name" value="DDE_Tnp_IS66"/>
    <property type="match status" value="1"/>
</dbReference>
<protein>
    <recommendedName>
        <fullName evidence="9">Transposase IS66 central domain-containing protein</fullName>
    </recommendedName>
</protein>
<evidence type="ECO:0000256" key="2">
    <source>
        <dbReference type="SAM" id="MobiDB-lite"/>
    </source>
</evidence>
<dbReference type="OrthoDB" id="5413092at2"/>
<accession>A0A2Z2P1M8</accession>
<dbReference type="InterPro" id="IPR039552">
    <property type="entry name" value="IS66_C"/>
</dbReference>
<feature type="compositionally biased region" description="Basic residues" evidence="2">
    <location>
        <begin position="107"/>
        <end position="117"/>
    </location>
</feature>
<feature type="domain" description="Transposase IS66 central" evidence="3">
    <location>
        <begin position="195"/>
        <end position="484"/>
    </location>
</feature>
<feature type="coiled-coil region" evidence="1">
    <location>
        <begin position="13"/>
        <end position="47"/>
    </location>
</feature>
<feature type="domain" description="Transposase IS66 zinc-finger binding" evidence="4">
    <location>
        <begin position="140"/>
        <end position="177"/>
    </location>
</feature>
<name>A0A2Z2P1M8_9GAMM</name>
<feature type="region of interest" description="Disordered" evidence="2">
    <location>
        <begin position="80"/>
        <end position="123"/>
    </location>
</feature>
<evidence type="ECO:0000259" key="6">
    <source>
        <dbReference type="Pfam" id="PF13817"/>
    </source>
</evidence>
<dbReference type="NCBIfam" id="NF033517">
    <property type="entry name" value="transpos_IS66"/>
    <property type="match status" value="1"/>
</dbReference>
<dbReference type="RefSeq" id="WP_088921222.1">
    <property type="nucleotide sequence ID" value="NZ_CP018632.1"/>
</dbReference>
<feature type="domain" description="Transposase IS66 C-terminal" evidence="6">
    <location>
        <begin position="491"/>
        <end position="529"/>
    </location>
</feature>
<evidence type="ECO:0000313" key="7">
    <source>
        <dbReference type="EMBL" id="ASJ76451.1"/>
    </source>
</evidence>
<proteinExistence type="predicted"/>
<dbReference type="KEGG" id="gai:IMCC3135_32020"/>
<keyword evidence="1" id="KW-0175">Coiled coil</keyword>
<dbReference type="InterPro" id="IPR024474">
    <property type="entry name" value="Znf_dom_IS66"/>
</dbReference>
<organism evidence="7 8">
    <name type="scientific">Granulosicoccus antarcticus IMCC3135</name>
    <dbReference type="NCBI Taxonomy" id="1192854"/>
    <lineage>
        <taxon>Bacteria</taxon>
        <taxon>Pseudomonadati</taxon>
        <taxon>Pseudomonadota</taxon>
        <taxon>Gammaproteobacteria</taxon>
        <taxon>Chromatiales</taxon>
        <taxon>Granulosicoccaceae</taxon>
        <taxon>Granulosicoccus</taxon>
    </lineage>
</organism>
<dbReference type="PANTHER" id="PTHR33678">
    <property type="entry name" value="BLL1576 PROTEIN"/>
    <property type="match status" value="1"/>
</dbReference>
<evidence type="ECO:0000313" key="8">
    <source>
        <dbReference type="Proteomes" id="UP000250079"/>
    </source>
</evidence>
<reference evidence="7 8" key="1">
    <citation type="submission" date="2016-12" db="EMBL/GenBank/DDBJ databases">
        <authorList>
            <person name="Song W.-J."/>
            <person name="Kurnit D.M."/>
        </authorList>
    </citation>
    <scope>NUCLEOTIDE SEQUENCE [LARGE SCALE GENOMIC DNA]</scope>
    <source>
        <strain evidence="7 8">IMCC3135</strain>
    </source>
</reference>
<dbReference type="InterPro" id="IPR024463">
    <property type="entry name" value="Transposase_TnpC_homeodom"/>
</dbReference>
<dbReference type="PANTHER" id="PTHR33678:SF1">
    <property type="entry name" value="BLL1576 PROTEIN"/>
    <property type="match status" value="1"/>
</dbReference>
<dbReference type="Pfam" id="PF13007">
    <property type="entry name" value="LZ_Tnp_IS66"/>
    <property type="match status" value="1"/>
</dbReference>
<dbReference type="AlphaFoldDB" id="A0A2Z2P1M8"/>
<gene>
    <name evidence="7" type="ORF">IMCC3135_32020</name>
</gene>
<feature type="domain" description="Transposase TnpC homeodomain" evidence="5">
    <location>
        <begin position="37"/>
        <end position="128"/>
    </location>
</feature>
<dbReference type="InterPro" id="IPR052344">
    <property type="entry name" value="Transposase-related"/>
</dbReference>
<dbReference type="EMBL" id="CP018632">
    <property type="protein sequence ID" value="ASJ76451.1"/>
    <property type="molecule type" value="Genomic_DNA"/>
</dbReference>
<evidence type="ECO:0008006" key="9">
    <source>
        <dbReference type="Google" id="ProtNLM"/>
    </source>
</evidence>
<dbReference type="InterPro" id="IPR004291">
    <property type="entry name" value="Transposase_IS66_central"/>
</dbReference>
<evidence type="ECO:0000259" key="5">
    <source>
        <dbReference type="Pfam" id="PF13007"/>
    </source>
</evidence>
<evidence type="ECO:0000259" key="4">
    <source>
        <dbReference type="Pfam" id="PF13005"/>
    </source>
</evidence>
<keyword evidence="8" id="KW-1185">Reference proteome</keyword>